<organism evidence="6 7">
    <name type="scientific">Raoultella ornithinolytica</name>
    <name type="common">Klebsiella ornithinolytica</name>
    <dbReference type="NCBI Taxonomy" id="54291"/>
    <lineage>
        <taxon>Bacteria</taxon>
        <taxon>Pseudomonadati</taxon>
        <taxon>Pseudomonadota</taxon>
        <taxon>Gammaproteobacteria</taxon>
        <taxon>Enterobacterales</taxon>
        <taxon>Enterobacteriaceae</taxon>
        <taxon>Klebsiella/Raoultella group</taxon>
        <taxon>Raoultella</taxon>
    </lineage>
</organism>
<comment type="caution">
    <text evidence="6">The sequence shown here is derived from an EMBL/GenBank/DDBJ whole genome shotgun (WGS) entry which is preliminary data.</text>
</comment>
<dbReference type="InterPro" id="IPR036388">
    <property type="entry name" value="WH-like_DNA-bd_sf"/>
</dbReference>
<dbReference type="InterPro" id="IPR058163">
    <property type="entry name" value="LysR-type_TF_proteobact-type"/>
</dbReference>
<dbReference type="PANTHER" id="PTHR30537">
    <property type="entry name" value="HTH-TYPE TRANSCRIPTIONAL REGULATOR"/>
    <property type="match status" value="1"/>
</dbReference>
<dbReference type="Pfam" id="PF00126">
    <property type="entry name" value="HTH_1"/>
    <property type="match status" value="1"/>
</dbReference>
<dbReference type="FunFam" id="1.10.10.10:FF:000001">
    <property type="entry name" value="LysR family transcriptional regulator"/>
    <property type="match status" value="1"/>
</dbReference>
<evidence type="ECO:0000256" key="3">
    <source>
        <dbReference type="ARBA" id="ARBA00023125"/>
    </source>
</evidence>
<evidence type="ECO:0000256" key="1">
    <source>
        <dbReference type="ARBA" id="ARBA00009437"/>
    </source>
</evidence>
<dbReference type="Pfam" id="PF03466">
    <property type="entry name" value="LysR_substrate"/>
    <property type="match status" value="1"/>
</dbReference>
<reference evidence="6 7" key="1">
    <citation type="submission" date="2019-03" db="EMBL/GenBank/DDBJ databases">
        <title>Genomic analyses of the natural microbiome of Caenorhabditis elegans.</title>
        <authorList>
            <person name="Samuel B."/>
        </authorList>
    </citation>
    <scope>NUCLEOTIDE SEQUENCE [LARGE SCALE GENOMIC DNA]</scope>
    <source>
        <strain evidence="6 7">JUb54</strain>
    </source>
</reference>
<dbReference type="AlphaFoldDB" id="A0ABD7QNJ7"/>
<evidence type="ECO:0000256" key="4">
    <source>
        <dbReference type="ARBA" id="ARBA00023163"/>
    </source>
</evidence>
<feature type="domain" description="HTH lysR-type" evidence="5">
    <location>
        <begin position="13"/>
        <end position="69"/>
    </location>
</feature>
<dbReference type="SUPFAM" id="SSF53850">
    <property type="entry name" value="Periplasmic binding protein-like II"/>
    <property type="match status" value="1"/>
</dbReference>
<accession>A0ABD7QNJ7</accession>
<dbReference type="EMBL" id="SLYQ01000001">
    <property type="protein sequence ID" value="TCQ76551.1"/>
    <property type="molecule type" value="Genomic_DNA"/>
</dbReference>
<dbReference type="Proteomes" id="UP000295263">
    <property type="component" value="Unassembled WGS sequence"/>
</dbReference>
<dbReference type="InterPro" id="IPR036390">
    <property type="entry name" value="WH_DNA-bd_sf"/>
</dbReference>
<gene>
    <name evidence="6" type="ORF">EC841_101360</name>
</gene>
<proteinExistence type="inferred from homology"/>
<dbReference type="GO" id="GO:0003677">
    <property type="term" value="F:DNA binding"/>
    <property type="evidence" value="ECO:0007669"/>
    <property type="project" value="UniProtKB-KW"/>
</dbReference>
<dbReference type="PANTHER" id="PTHR30537:SF1">
    <property type="entry name" value="HTH-TYPE TRANSCRIPTIONAL REGULATOR PGRR"/>
    <property type="match status" value="1"/>
</dbReference>
<dbReference type="RefSeq" id="WP_123708026.1">
    <property type="nucleotide sequence ID" value="NZ_SLYQ01000001.1"/>
</dbReference>
<dbReference type="Gene3D" id="3.40.190.290">
    <property type="match status" value="1"/>
</dbReference>
<dbReference type="InterPro" id="IPR000847">
    <property type="entry name" value="LysR_HTH_N"/>
</dbReference>
<dbReference type="PROSITE" id="PS50931">
    <property type="entry name" value="HTH_LYSR"/>
    <property type="match status" value="1"/>
</dbReference>
<evidence type="ECO:0000313" key="7">
    <source>
        <dbReference type="Proteomes" id="UP000295263"/>
    </source>
</evidence>
<name>A0ABD7QNJ7_RAOOR</name>
<keyword evidence="2" id="KW-0805">Transcription regulation</keyword>
<keyword evidence="4" id="KW-0804">Transcription</keyword>
<dbReference type="SUPFAM" id="SSF46785">
    <property type="entry name" value="Winged helix' DNA-binding domain"/>
    <property type="match status" value="1"/>
</dbReference>
<evidence type="ECO:0000256" key="2">
    <source>
        <dbReference type="ARBA" id="ARBA00023015"/>
    </source>
</evidence>
<evidence type="ECO:0000313" key="6">
    <source>
        <dbReference type="EMBL" id="TCQ76551.1"/>
    </source>
</evidence>
<sequence>MPVRPVARLSRSDLADLNAFRAVERLRSFTQAAVELGITTSALSHAVRNLEGRLGVRLLNRTSRTVSPTEAGAKLSARLNVGFEEIIEALDEINASREKPVGRLRLNVLHDGARLIIGPHLPAFLKRYPDMQVDITVDDRMVDIISAGFDAGIRYGGTVPEDFIAVKLGQELRWVAVASPRYLYHHQSPFIPEDLMTHSCIQIRTGAGTIYKWEFRKDADYREIDVPGQVCVGDTITGIDLALGDVGITYCPEKRVEKYIKSGDLRVVLADWSPVEPAMYLYYPRNRNNLPGLRELITVFRERMSD</sequence>
<comment type="similarity">
    <text evidence="1">Belongs to the LysR transcriptional regulatory family.</text>
</comment>
<keyword evidence="3" id="KW-0238">DNA-binding</keyword>
<dbReference type="InterPro" id="IPR005119">
    <property type="entry name" value="LysR_subst-bd"/>
</dbReference>
<evidence type="ECO:0000259" key="5">
    <source>
        <dbReference type="PROSITE" id="PS50931"/>
    </source>
</evidence>
<dbReference type="Gene3D" id="1.10.10.10">
    <property type="entry name" value="Winged helix-like DNA-binding domain superfamily/Winged helix DNA-binding domain"/>
    <property type="match status" value="1"/>
</dbReference>
<protein>
    <submittedName>
        <fullName evidence="6">LysR family transcriptional regulator</fullName>
    </submittedName>
</protein>